<name>A0A7J3X6J0_THEPE</name>
<proteinExistence type="predicted"/>
<gene>
    <name evidence="1" type="ORF">ENM88_03185</name>
</gene>
<comment type="caution">
    <text evidence="1">The sequence shown here is derived from an EMBL/GenBank/DDBJ whole genome shotgun (WGS) entry which is preliminary data.</text>
</comment>
<evidence type="ECO:0000313" key="1">
    <source>
        <dbReference type="EMBL" id="HHP04737.1"/>
    </source>
</evidence>
<protein>
    <submittedName>
        <fullName evidence="1">Uncharacterized protein</fullName>
    </submittedName>
</protein>
<organism evidence="1">
    <name type="scientific">Thermofilum pendens</name>
    <dbReference type="NCBI Taxonomy" id="2269"/>
    <lineage>
        <taxon>Archaea</taxon>
        <taxon>Thermoproteota</taxon>
        <taxon>Thermoprotei</taxon>
        <taxon>Thermofilales</taxon>
        <taxon>Thermofilaceae</taxon>
        <taxon>Thermofilum</taxon>
    </lineage>
</organism>
<sequence>MRLLERLRKALLGGEEDPLRKEVEEARRLARSSVRACRRVEKHLRRGVRERAGLLRAAEELGEVFPEELQS</sequence>
<dbReference type="AlphaFoldDB" id="A0A7J3X6J0"/>
<accession>A0A7J3X6J0</accession>
<dbReference type="EMBL" id="DRZM01000094">
    <property type="protein sequence ID" value="HHP04737.1"/>
    <property type="molecule type" value="Genomic_DNA"/>
</dbReference>
<reference evidence="1" key="1">
    <citation type="journal article" date="2020" name="mSystems">
        <title>Genome- and Community-Level Interaction Insights into Carbon Utilization and Element Cycling Functions of Hydrothermarchaeota in Hydrothermal Sediment.</title>
        <authorList>
            <person name="Zhou Z."/>
            <person name="Liu Y."/>
            <person name="Xu W."/>
            <person name="Pan J."/>
            <person name="Luo Z.H."/>
            <person name="Li M."/>
        </authorList>
    </citation>
    <scope>NUCLEOTIDE SEQUENCE [LARGE SCALE GENOMIC DNA]</scope>
    <source>
        <strain evidence="1">SpSt-1125</strain>
    </source>
</reference>